<evidence type="ECO:0000313" key="2">
    <source>
        <dbReference type="Proteomes" id="UP001252875"/>
    </source>
</evidence>
<reference evidence="1 2" key="1">
    <citation type="submission" date="2023-03" db="EMBL/GenBank/DDBJ databases">
        <authorList>
            <person name="Shen W."/>
            <person name="Cai J."/>
        </authorList>
    </citation>
    <scope>NUCLEOTIDE SEQUENCE [LARGE SCALE GENOMIC DNA]</scope>
    <source>
        <strain evidence="1 2">D6-4</strain>
    </source>
</reference>
<proteinExistence type="predicted"/>
<protein>
    <recommendedName>
        <fullName evidence="3">Transposase</fullName>
    </recommendedName>
</protein>
<dbReference type="EMBL" id="JARPYI010000004">
    <property type="protein sequence ID" value="MDT2600088.1"/>
    <property type="molecule type" value="Genomic_DNA"/>
</dbReference>
<evidence type="ECO:0000313" key="1">
    <source>
        <dbReference type="EMBL" id="MDT2600088.1"/>
    </source>
</evidence>
<accession>A0ABU3EYZ1</accession>
<keyword evidence="2" id="KW-1185">Reference proteome</keyword>
<organism evidence="1 2">
    <name type="scientific">Enterococcus hulanensis</name>
    <dbReference type="NCBI Taxonomy" id="2559929"/>
    <lineage>
        <taxon>Bacteria</taxon>
        <taxon>Bacillati</taxon>
        <taxon>Bacillota</taxon>
        <taxon>Bacilli</taxon>
        <taxon>Lactobacillales</taxon>
        <taxon>Enterococcaceae</taxon>
        <taxon>Enterococcus</taxon>
    </lineage>
</organism>
<gene>
    <name evidence="1" type="ORF">P7D85_09915</name>
</gene>
<name>A0ABU3EYZ1_9ENTE</name>
<comment type="caution">
    <text evidence="1">The sequence shown here is derived from an EMBL/GenBank/DDBJ whole genome shotgun (WGS) entry which is preliminary data.</text>
</comment>
<evidence type="ECO:0008006" key="3">
    <source>
        <dbReference type="Google" id="ProtNLM"/>
    </source>
</evidence>
<dbReference type="Proteomes" id="UP001252875">
    <property type="component" value="Unassembled WGS sequence"/>
</dbReference>
<dbReference type="RefSeq" id="WP_311823705.1">
    <property type="nucleotide sequence ID" value="NZ_JARPYF010000021.1"/>
</dbReference>
<sequence length="40" mass="4735">MGTRVAYPIEIKEKAIQRVCVENKFRYGYRSPVEYRESPA</sequence>